<keyword evidence="3 6" id="KW-1133">Transmembrane helix</keyword>
<dbReference type="InterPro" id="IPR036259">
    <property type="entry name" value="MFS_trans_sf"/>
</dbReference>
<dbReference type="Pfam" id="PF07690">
    <property type="entry name" value="MFS_1"/>
    <property type="match status" value="1"/>
</dbReference>
<feature type="domain" description="Major facilitator superfamily (MFS) profile" evidence="7">
    <location>
        <begin position="58"/>
        <end position="551"/>
    </location>
</feature>
<feature type="transmembrane region" description="Helical" evidence="6">
    <location>
        <begin position="386"/>
        <end position="405"/>
    </location>
</feature>
<evidence type="ECO:0000256" key="5">
    <source>
        <dbReference type="SAM" id="MobiDB-lite"/>
    </source>
</evidence>
<evidence type="ECO:0000256" key="1">
    <source>
        <dbReference type="ARBA" id="ARBA00004141"/>
    </source>
</evidence>
<dbReference type="Gene3D" id="1.20.1720.10">
    <property type="entry name" value="Multidrug resistance protein D"/>
    <property type="match status" value="1"/>
</dbReference>
<evidence type="ECO:0000256" key="3">
    <source>
        <dbReference type="ARBA" id="ARBA00022989"/>
    </source>
</evidence>
<name>A0A2T3ZYU8_TRIHA</name>
<feature type="transmembrane region" description="Helical" evidence="6">
    <location>
        <begin position="458"/>
        <end position="478"/>
    </location>
</feature>
<feature type="transmembrane region" description="Helical" evidence="6">
    <location>
        <begin position="114"/>
        <end position="140"/>
    </location>
</feature>
<dbReference type="Gene3D" id="1.20.1250.20">
    <property type="entry name" value="MFS general substrate transporter like domains"/>
    <property type="match status" value="1"/>
</dbReference>
<dbReference type="InterPro" id="IPR020846">
    <property type="entry name" value="MFS_dom"/>
</dbReference>
<feature type="transmembrane region" description="Helical" evidence="6">
    <location>
        <begin position="523"/>
        <end position="544"/>
    </location>
</feature>
<evidence type="ECO:0000313" key="8">
    <source>
        <dbReference type="EMBL" id="PTB49979.1"/>
    </source>
</evidence>
<accession>A0A2T3ZYU8</accession>
<feature type="transmembrane region" description="Helical" evidence="6">
    <location>
        <begin position="417"/>
        <end position="438"/>
    </location>
</feature>
<dbReference type="PANTHER" id="PTHR23501:SF198">
    <property type="entry name" value="AZOLE RESISTANCE PROTEIN 1-RELATED"/>
    <property type="match status" value="1"/>
</dbReference>
<feature type="transmembrane region" description="Helical" evidence="6">
    <location>
        <begin position="254"/>
        <end position="276"/>
    </location>
</feature>
<dbReference type="Proteomes" id="UP000241690">
    <property type="component" value="Unassembled WGS sequence"/>
</dbReference>
<feature type="transmembrane region" description="Helical" evidence="6">
    <location>
        <begin position="212"/>
        <end position="234"/>
    </location>
</feature>
<feature type="region of interest" description="Disordered" evidence="5">
    <location>
        <begin position="1"/>
        <end position="22"/>
    </location>
</feature>
<evidence type="ECO:0000256" key="6">
    <source>
        <dbReference type="SAM" id="Phobius"/>
    </source>
</evidence>
<keyword evidence="9" id="KW-1185">Reference proteome</keyword>
<dbReference type="SUPFAM" id="SSF103473">
    <property type="entry name" value="MFS general substrate transporter"/>
    <property type="match status" value="1"/>
</dbReference>
<dbReference type="PANTHER" id="PTHR23501">
    <property type="entry name" value="MAJOR FACILITATOR SUPERFAMILY"/>
    <property type="match status" value="1"/>
</dbReference>
<feature type="transmembrane region" description="Helical" evidence="6">
    <location>
        <begin position="328"/>
        <end position="348"/>
    </location>
</feature>
<gene>
    <name evidence="8" type="ORF">M431DRAFT_96757</name>
</gene>
<keyword evidence="2 6" id="KW-0812">Transmembrane</keyword>
<evidence type="ECO:0000259" key="7">
    <source>
        <dbReference type="PROSITE" id="PS50850"/>
    </source>
</evidence>
<feature type="transmembrane region" description="Helical" evidence="6">
    <location>
        <begin position="180"/>
        <end position="200"/>
    </location>
</feature>
<proteinExistence type="predicted"/>
<dbReference type="RefSeq" id="XP_024769656.1">
    <property type="nucleotide sequence ID" value="XM_024924859.1"/>
</dbReference>
<dbReference type="GO" id="GO:0022857">
    <property type="term" value="F:transmembrane transporter activity"/>
    <property type="evidence" value="ECO:0007669"/>
    <property type="project" value="InterPro"/>
</dbReference>
<dbReference type="PROSITE" id="PS50850">
    <property type="entry name" value="MFS"/>
    <property type="match status" value="1"/>
</dbReference>
<feature type="transmembrane region" description="Helical" evidence="6">
    <location>
        <begin position="360"/>
        <end position="380"/>
    </location>
</feature>
<sequence>MNSDDAPGLGRRLLGGGKHSGQRPLTIRRLWALKDLVNKGEPTEDLDIPLAPWRKGTITFALALAGFMVGIDQSIIEPALPTIIAQFSSLHDIGAYTSAYLIPQCVLQPVCNRLYSICSFSSVYLSSVLLFILGSIVCAVSESSPSFICGRALSGLGAVGLSVGGFRMLALMPAEKEQNVSMGAFSLILGSSVVIGPIIGGAITQSHLGWHWLFWINLPIIGLVLLLVIGVTYTGGPDLRGEKYGLKFWEKLKLLDWLGTSLLALALVPLILALDFGQTYGWKNPRSVVMFAVFGVSLVLLLLHQRIAKEAIFERAILFNRSVWTTTGIFFCALSSVSVIILFLPFLFQVIKDLDPRTSGFLSFPLAGTLAISTFAFSIISTKIPYFNPLAICGTVIFLVSNVLFIAMKSNFSVAEVVGYEIVAGFGMGMAWLAEIIYPRAVLDKHQLATALGYSRMLQQIGAAVAVQISAVAFTTTLTHNLVGLSLTPDEVSSLKEGSGINSHLSPGAKVAVAKAYSKAIRIGLAPSLAWAGLALLFALALPWPRLNNSTNNSEHKNGRGSDNDNGSGVGDVALSVIVPSTETSSVKNDYSAVSGPERNLLVSRLSFDSLHMVDLYDENGRWTGVV</sequence>
<protein>
    <recommendedName>
        <fullName evidence="7">Major facilitator superfamily (MFS) profile domain-containing protein</fullName>
    </recommendedName>
</protein>
<feature type="transmembrane region" description="Helical" evidence="6">
    <location>
        <begin position="288"/>
        <end position="308"/>
    </location>
</feature>
<dbReference type="STRING" id="983964.A0A2T3ZYU8"/>
<dbReference type="GO" id="GO:0005886">
    <property type="term" value="C:plasma membrane"/>
    <property type="evidence" value="ECO:0007669"/>
    <property type="project" value="TreeGrafter"/>
</dbReference>
<reference evidence="8 9" key="1">
    <citation type="submission" date="2016-07" db="EMBL/GenBank/DDBJ databases">
        <title>Multiple horizontal gene transfer events from other fungi enriched the ability of initially mycotrophic Trichoderma (Ascomycota) to feed on dead plant biomass.</title>
        <authorList>
            <consortium name="DOE Joint Genome Institute"/>
            <person name="Aerts A."/>
            <person name="Atanasova L."/>
            <person name="Chenthamara K."/>
            <person name="Zhang J."/>
            <person name="Grujic M."/>
            <person name="Henrissat B."/>
            <person name="Kuo A."/>
            <person name="Salamov A."/>
            <person name="Lipzen A."/>
            <person name="Labutti K."/>
            <person name="Barry K."/>
            <person name="Miao Y."/>
            <person name="Rahimi M.J."/>
            <person name="Shen Q."/>
            <person name="Grigoriev I.V."/>
            <person name="Kubicek C.P."/>
            <person name="Druzhinina I.S."/>
        </authorList>
    </citation>
    <scope>NUCLEOTIDE SEQUENCE [LARGE SCALE GENOMIC DNA]</scope>
    <source>
        <strain evidence="8 9">CBS 226.95</strain>
    </source>
</reference>
<comment type="subcellular location">
    <subcellularLocation>
        <location evidence="1">Membrane</location>
        <topology evidence="1">Multi-pass membrane protein</topology>
    </subcellularLocation>
</comment>
<dbReference type="AlphaFoldDB" id="A0A2T3ZYU8"/>
<evidence type="ECO:0000313" key="9">
    <source>
        <dbReference type="Proteomes" id="UP000241690"/>
    </source>
</evidence>
<dbReference type="EMBL" id="KZ679690">
    <property type="protein sequence ID" value="PTB49979.1"/>
    <property type="molecule type" value="Genomic_DNA"/>
</dbReference>
<dbReference type="InterPro" id="IPR011701">
    <property type="entry name" value="MFS"/>
</dbReference>
<feature type="transmembrane region" description="Helical" evidence="6">
    <location>
        <begin position="152"/>
        <end position="174"/>
    </location>
</feature>
<dbReference type="GeneID" id="36633442"/>
<keyword evidence="4 6" id="KW-0472">Membrane</keyword>
<organism evidence="8 9">
    <name type="scientific">Trichoderma harzianum CBS 226.95</name>
    <dbReference type="NCBI Taxonomy" id="983964"/>
    <lineage>
        <taxon>Eukaryota</taxon>
        <taxon>Fungi</taxon>
        <taxon>Dikarya</taxon>
        <taxon>Ascomycota</taxon>
        <taxon>Pezizomycotina</taxon>
        <taxon>Sordariomycetes</taxon>
        <taxon>Hypocreomycetidae</taxon>
        <taxon>Hypocreales</taxon>
        <taxon>Hypocreaceae</taxon>
        <taxon>Trichoderma</taxon>
    </lineage>
</organism>
<evidence type="ECO:0000256" key="2">
    <source>
        <dbReference type="ARBA" id="ARBA00022692"/>
    </source>
</evidence>
<evidence type="ECO:0000256" key="4">
    <source>
        <dbReference type="ARBA" id="ARBA00023136"/>
    </source>
</evidence>